<protein>
    <submittedName>
        <fullName evidence="1">Uncharacterized protein</fullName>
    </submittedName>
</protein>
<comment type="caution">
    <text evidence="1">The sequence shown here is derived from an EMBL/GenBank/DDBJ whole genome shotgun (WGS) entry which is preliminary data.</text>
</comment>
<sequence>MHLSLTSSAIQFAMSETTWRDRLLSLIDADERSDRALSTAAGLGPNYIQQMRDRGTSPNITQTEKLCAVLGVSLIYVLTGMQMDREGEEFLALAATRSPEERRHLLELLRLMPPPSKLEQS</sequence>
<reference evidence="1 2" key="1">
    <citation type="journal article" date="2016" name="Front. Microbiol.">
        <title>Genomic Resource of Rice Seed Associated Bacteria.</title>
        <authorList>
            <person name="Midha S."/>
            <person name="Bansal K."/>
            <person name="Sharma S."/>
            <person name="Kumar N."/>
            <person name="Patil P.P."/>
            <person name="Chaudhry V."/>
            <person name="Patil P.B."/>
        </authorList>
    </citation>
    <scope>NUCLEOTIDE SEQUENCE [LARGE SCALE GENOMIC DNA]</scope>
    <source>
        <strain evidence="1 2">NS365</strain>
    </source>
</reference>
<accession>A0A147DBP2</accession>
<evidence type="ECO:0000313" key="1">
    <source>
        <dbReference type="EMBL" id="KTR08587.1"/>
    </source>
</evidence>
<dbReference type="Proteomes" id="UP000078529">
    <property type="component" value="Unassembled WGS sequence"/>
</dbReference>
<dbReference type="EMBL" id="LDQA01000001">
    <property type="protein sequence ID" value="KTR08587.1"/>
    <property type="molecule type" value="Genomic_DNA"/>
</dbReference>
<dbReference type="GO" id="GO:0003677">
    <property type="term" value="F:DNA binding"/>
    <property type="evidence" value="ECO:0007669"/>
    <property type="project" value="InterPro"/>
</dbReference>
<dbReference type="AlphaFoldDB" id="A0A147DBP2"/>
<dbReference type="InterPro" id="IPR010982">
    <property type="entry name" value="Lambda_DNA-bd_dom_sf"/>
</dbReference>
<evidence type="ECO:0000313" key="2">
    <source>
        <dbReference type="Proteomes" id="UP000078529"/>
    </source>
</evidence>
<proteinExistence type="predicted"/>
<name>A0A147DBP2_9HYPH</name>
<dbReference type="Gene3D" id="1.10.260.40">
    <property type="entry name" value="lambda repressor-like DNA-binding domains"/>
    <property type="match status" value="1"/>
</dbReference>
<keyword evidence="2" id="KW-1185">Reference proteome</keyword>
<dbReference type="PATRIC" id="fig|401562.4.peg.247"/>
<organism evidence="1 2">
    <name type="scientific">Aureimonas ureilytica</name>
    <dbReference type="NCBI Taxonomy" id="401562"/>
    <lineage>
        <taxon>Bacteria</taxon>
        <taxon>Pseudomonadati</taxon>
        <taxon>Pseudomonadota</taxon>
        <taxon>Alphaproteobacteria</taxon>
        <taxon>Hyphomicrobiales</taxon>
        <taxon>Aurantimonadaceae</taxon>
        <taxon>Aureimonas</taxon>
    </lineage>
</organism>
<dbReference type="SUPFAM" id="SSF47413">
    <property type="entry name" value="lambda repressor-like DNA-binding domains"/>
    <property type="match status" value="1"/>
</dbReference>
<gene>
    <name evidence="1" type="ORF">NS365_01230</name>
</gene>